<protein>
    <submittedName>
        <fullName evidence="2">Uncharacterized protein</fullName>
    </submittedName>
</protein>
<dbReference type="RefSeq" id="XP_033525015.1">
    <property type="nucleotide sequence ID" value="XM_033667993.1"/>
</dbReference>
<sequence>MASSSLMVSWCALTFLALMSVDVSAPHWRAFPRGRCSRSTITHQDGKSFTVTRR</sequence>
<evidence type="ECO:0000256" key="1">
    <source>
        <dbReference type="SAM" id="SignalP"/>
    </source>
</evidence>
<dbReference type="EMBL" id="ML977504">
    <property type="protein sequence ID" value="KAF2130628.1"/>
    <property type="molecule type" value="Genomic_DNA"/>
</dbReference>
<reference evidence="2" key="1">
    <citation type="journal article" date="2020" name="Stud. Mycol.">
        <title>101 Dothideomycetes genomes: a test case for predicting lifestyles and emergence of pathogens.</title>
        <authorList>
            <person name="Haridas S."/>
            <person name="Albert R."/>
            <person name="Binder M."/>
            <person name="Bloem J."/>
            <person name="Labutti K."/>
            <person name="Salamov A."/>
            <person name="Andreopoulos B."/>
            <person name="Baker S."/>
            <person name="Barry K."/>
            <person name="Bills G."/>
            <person name="Bluhm B."/>
            <person name="Cannon C."/>
            <person name="Castanera R."/>
            <person name="Culley D."/>
            <person name="Daum C."/>
            <person name="Ezra D."/>
            <person name="Gonzalez J."/>
            <person name="Henrissat B."/>
            <person name="Kuo A."/>
            <person name="Liang C."/>
            <person name="Lipzen A."/>
            <person name="Lutzoni F."/>
            <person name="Magnuson J."/>
            <person name="Mondo S."/>
            <person name="Nolan M."/>
            <person name="Ohm R."/>
            <person name="Pangilinan J."/>
            <person name="Park H.-J."/>
            <person name="Ramirez L."/>
            <person name="Alfaro M."/>
            <person name="Sun H."/>
            <person name="Tritt A."/>
            <person name="Yoshinaga Y."/>
            <person name="Zwiers L.-H."/>
            <person name="Turgeon B."/>
            <person name="Goodwin S."/>
            <person name="Spatafora J."/>
            <person name="Crous P."/>
            <person name="Grigoriev I."/>
        </authorList>
    </citation>
    <scope>NUCLEOTIDE SEQUENCE</scope>
    <source>
        <strain evidence="2">CBS 119687</strain>
    </source>
</reference>
<accession>A0A6A6AHQ5</accession>
<keyword evidence="1" id="KW-0732">Signal</keyword>
<evidence type="ECO:0000313" key="2">
    <source>
        <dbReference type="EMBL" id="KAF2130628.1"/>
    </source>
</evidence>
<dbReference type="Proteomes" id="UP000799771">
    <property type="component" value="Unassembled WGS sequence"/>
</dbReference>
<feature type="signal peptide" evidence="1">
    <location>
        <begin position="1"/>
        <end position="25"/>
    </location>
</feature>
<feature type="chain" id="PRO_5025608093" evidence="1">
    <location>
        <begin position="26"/>
        <end position="54"/>
    </location>
</feature>
<proteinExistence type="predicted"/>
<dbReference type="AlphaFoldDB" id="A0A6A6AHQ5"/>
<evidence type="ECO:0000313" key="3">
    <source>
        <dbReference type="Proteomes" id="UP000799771"/>
    </source>
</evidence>
<name>A0A6A6AHQ5_9PLEO</name>
<keyword evidence="3" id="KW-1185">Reference proteome</keyword>
<gene>
    <name evidence="2" type="ORF">P153DRAFT_366187</name>
</gene>
<dbReference type="GeneID" id="54408425"/>
<organism evidence="2 3">
    <name type="scientific">Dothidotthia symphoricarpi CBS 119687</name>
    <dbReference type="NCBI Taxonomy" id="1392245"/>
    <lineage>
        <taxon>Eukaryota</taxon>
        <taxon>Fungi</taxon>
        <taxon>Dikarya</taxon>
        <taxon>Ascomycota</taxon>
        <taxon>Pezizomycotina</taxon>
        <taxon>Dothideomycetes</taxon>
        <taxon>Pleosporomycetidae</taxon>
        <taxon>Pleosporales</taxon>
        <taxon>Dothidotthiaceae</taxon>
        <taxon>Dothidotthia</taxon>
    </lineage>
</organism>